<dbReference type="InterPro" id="IPR050266">
    <property type="entry name" value="AB_hydrolase_sf"/>
</dbReference>
<dbReference type="InterPro" id="IPR029058">
    <property type="entry name" value="AB_hydrolase_fold"/>
</dbReference>
<gene>
    <name evidence="3" type="ORF">QWZ10_10140</name>
</gene>
<comment type="caution">
    <text evidence="3">The sequence shown here is derived from an EMBL/GenBank/DDBJ whole genome shotgun (WGS) entry which is preliminary data.</text>
</comment>
<dbReference type="PANTHER" id="PTHR43798">
    <property type="entry name" value="MONOACYLGLYCEROL LIPASE"/>
    <property type="match status" value="1"/>
</dbReference>
<dbReference type="PANTHER" id="PTHR43798:SF33">
    <property type="entry name" value="HYDROLASE, PUTATIVE (AFU_ORTHOLOGUE AFUA_2G14860)-RELATED"/>
    <property type="match status" value="1"/>
</dbReference>
<evidence type="ECO:0000259" key="2">
    <source>
        <dbReference type="Pfam" id="PF00561"/>
    </source>
</evidence>
<dbReference type="Pfam" id="PF00561">
    <property type="entry name" value="Abhydrolase_1"/>
    <property type="match status" value="1"/>
</dbReference>
<proteinExistence type="predicted"/>
<evidence type="ECO:0000313" key="4">
    <source>
        <dbReference type="Proteomes" id="UP001243846"/>
    </source>
</evidence>
<evidence type="ECO:0000313" key="3">
    <source>
        <dbReference type="EMBL" id="MDN3712067.1"/>
    </source>
</evidence>
<dbReference type="Gene3D" id="3.40.50.1820">
    <property type="entry name" value="alpha/beta hydrolase"/>
    <property type="match status" value="1"/>
</dbReference>
<evidence type="ECO:0000256" key="1">
    <source>
        <dbReference type="SAM" id="MobiDB-lite"/>
    </source>
</evidence>
<keyword evidence="4" id="KW-1185">Reference proteome</keyword>
<dbReference type="InterPro" id="IPR000073">
    <property type="entry name" value="AB_hydrolase_1"/>
</dbReference>
<dbReference type="GO" id="GO:0016787">
    <property type="term" value="F:hydrolase activity"/>
    <property type="evidence" value="ECO:0007669"/>
    <property type="project" value="UniProtKB-KW"/>
</dbReference>
<feature type="domain" description="AB hydrolase-1" evidence="2">
    <location>
        <begin position="80"/>
        <end position="171"/>
    </location>
</feature>
<dbReference type="Proteomes" id="UP001243846">
    <property type="component" value="Unassembled WGS sequence"/>
</dbReference>
<name>A0ABT8D5R0_9RHOB</name>
<feature type="region of interest" description="Disordered" evidence="1">
    <location>
        <begin position="210"/>
        <end position="236"/>
    </location>
</feature>
<accession>A0ABT8D5R0</accession>
<dbReference type="EMBL" id="JAUFRC010000001">
    <property type="protein sequence ID" value="MDN3712067.1"/>
    <property type="molecule type" value="Genomic_DNA"/>
</dbReference>
<sequence>MRGSGREAFARLSAPLAIGAIAIAGILAGGLAPSPLSAAPVALPDQAGWNDARQLIATPDGQDIAYVELGEDPETASGVPVMLIHGYTDNSRSWSLLAPALREALPKRRILALDLRGHGYSAKPACCYGIDSLAGDVGGLMAALNIEQADLVGHSLGSMTAAYLAATRPEKSGAWFWSAVRPAFPPKAPPGCGKMSPPCLIRSTPTAPSCATGTPIRPRHRGFPEPRARRIGRLAA</sequence>
<reference evidence="4" key="1">
    <citation type="journal article" date="2019" name="Int. J. Syst. Evol. Microbiol.">
        <title>The Global Catalogue of Microorganisms (GCM) 10K type strain sequencing project: providing services to taxonomists for standard genome sequencing and annotation.</title>
        <authorList>
            <consortium name="The Broad Institute Genomics Platform"/>
            <consortium name="The Broad Institute Genome Sequencing Center for Infectious Disease"/>
            <person name="Wu L."/>
            <person name="Ma J."/>
        </authorList>
    </citation>
    <scope>NUCLEOTIDE SEQUENCE [LARGE SCALE GENOMIC DNA]</scope>
    <source>
        <strain evidence="4">CECT 8482</strain>
    </source>
</reference>
<keyword evidence="3" id="KW-0378">Hydrolase</keyword>
<protein>
    <submittedName>
        <fullName evidence="3">Alpha/beta fold hydrolase</fullName>
    </submittedName>
</protein>
<organism evidence="3 4">
    <name type="scientific">Paracoccus cavernae</name>
    <dbReference type="NCBI Taxonomy" id="1571207"/>
    <lineage>
        <taxon>Bacteria</taxon>
        <taxon>Pseudomonadati</taxon>
        <taxon>Pseudomonadota</taxon>
        <taxon>Alphaproteobacteria</taxon>
        <taxon>Rhodobacterales</taxon>
        <taxon>Paracoccaceae</taxon>
        <taxon>Paracoccus</taxon>
    </lineage>
</organism>
<dbReference type="SUPFAM" id="SSF53474">
    <property type="entry name" value="alpha/beta-Hydrolases"/>
    <property type="match status" value="1"/>
</dbReference>